<dbReference type="AlphaFoldDB" id="A0AA48R9U0"/>
<proteinExistence type="predicted"/>
<evidence type="ECO:0000313" key="1">
    <source>
        <dbReference type="EMBL" id="CAJ0850795.1"/>
    </source>
</evidence>
<sequence>MKKILLIAALAGGAWLAQVETSDAIVCARGPYRAGCAGAYGGAAVRGPYGGYAVRGPYGGGAVGGPYRGVVRGPNGGTAVYRRW</sequence>
<protein>
    <submittedName>
        <fullName evidence="1">Uncharacterized protein</fullName>
    </submittedName>
</protein>
<organism evidence="1">
    <name type="scientific">freshwater sediment metagenome</name>
    <dbReference type="NCBI Taxonomy" id="556182"/>
    <lineage>
        <taxon>unclassified sequences</taxon>
        <taxon>metagenomes</taxon>
        <taxon>ecological metagenomes</taxon>
    </lineage>
</organism>
<accession>A0AA48R9U0</accession>
<dbReference type="EMBL" id="OY288114">
    <property type="protein sequence ID" value="CAJ0850795.1"/>
    <property type="molecule type" value="Genomic_DNA"/>
</dbReference>
<reference evidence="1" key="1">
    <citation type="submission" date="2023-07" db="EMBL/GenBank/DDBJ databases">
        <authorList>
            <person name="Pelsma A.J. K."/>
        </authorList>
    </citation>
    <scope>NUCLEOTIDE SEQUENCE</scope>
</reference>
<gene>
    <name evidence="1" type="ORF">AMST5_00323</name>
</gene>
<name>A0AA48R9U0_9ZZZZ</name>